<dbReference type="SUPFAM" id="SSF52540">
    <property type="entry name" value="P-loop containing nucleoside triphosphate hydrolases"/>
    <property type="match status" value="1"/>
</dbReference>
<dbReference type="PANTHER" id="PTHR39206:SF1">
    <property type="entry name" value="SLL8004 PROTEIN"/>
    <property type="match status" value="1"/>
</dbReference>
<accession>A0A2K1Q1F7</accession>
<dbReference type="InterPro" id="IPR027417">
    <property type="entry name" value="P-loop_NTPase"/>
</dbReference>
<protein>
    <recommendedName>
        <fullName evidence="3">UDP-N-acetylglucosamine kinase</fullName>
    </recommendedName>
</protein>
<dbReference type="RefSeq" id="WP_103074009.1">
    <property type="nucleotide sequence ID" value="NZ_NPZB01000001.1"/>
</dbReference>
<dbReference type="EMBL" id="NPZB01000001">
    <property type="protein sequence ID" value="PNS08879.1"/>
    <property type="molecule type" value="Genomic_DNA"/>
</dbReference>
<evidence type="ECO:0008006" key="3">
    <source>
        <dbReference type="Google" id="ProtNLM"/>
    </source>
</evidence>
<dbReference type="Gene3D" id="3.40.50.300">
    <property type="entry name" value="P-loop containing nucleotide triphosphate hydrolases"/>
    <property type="match status" value="1"/>
</dbReference>
<dbReference type="PANTHER" id="PTHR39206">
    <property type="entry name" value="SLL8004 PROTEIN"/>
    <property type="match status" value="1"/>
</dbReference>
<evidence type="ECO:0000313" key="1">
    <source>
        <dbReference type="EMBL" id="PNS08879.1"/>
    </source>
</evidence>
<proteinExistence type="predicted"/>
<dbReference type="OrthoDB" id="9791543at2"/>
<organism evidence="1 2">
    <name type="scientific">Solilutibacter silvestris</name>
    <dbReference type="NCBI Taxonomy" id="1645665"/>
    <lineage>
        <taxon>Bacteria</taxon>
        <taxon>Pseudomonadati</taxon>
        <taxon>Pseudomonadota</taxon>
        <taxon>Gammaproteobacteria</taxon>
        <taxon>Lysobacterales</taxon>
        <taxon>Lysobacteraceae</taxon>
        <taxon>Solilutibacter</taxon>
    </lineage>
</organism>
<reference evidence="1 2" key="1">
    <citation type="submission" date="2017-08" db="EMBL/GenBank/DDBJ databases">
        <title>Lysobacter sylvestris genome.</title>
        <authorList>
            <person name="Zhang D.-C."/>
            <person name="Albuquerque L."/>
            <person name="Franca L."/>
            <person name="Froufe H.J.C."/>
            <person name="Barroso C."/>
            <person name="Egas C."/>
            <person name="Da Costa M."/>
            <person name="Margesin R."/>
        </authorList>
    </citation>
    <scope>NUCLEOTIDE SEQUENCE [LARGE SCALE GENOMIC DNA]</scope>
    <source>
        <strain evidence="1 2">AM20-91</strain>
    </source>
</reference>
<evidence type="ECO:0000313" key="2">
    <source>
        <dbReference type="Proteomes" id="UP000236220"/>
    </source>
</evidence>
<name>A0A2K1Q1F7_9GAMM</name>
<gene>
    <name evidence="1" type="ORF">Lysil_0508</name>
</gene>
<sequence length="216" mass="23553">MARPFLYVLAGVNGAGKSSLGGHALRQIGIEWFNPDTFARDLREATGSPPEDANAAAWHEGVRQLDAAIANGTSYAFETTLGGNTIARKLREASATHDVLMWFCGLDSPEHHVERVRLRVSRGGHDIPETKIRERYVSSIANLTALLPQLAQLQVYDNSTDAAPGSPVADPRLLLQMEHGRITWPTHARALRDTPDWAKPILETALSQVESGASSR</sequence>
<dbReference type="AlphaFoldDB" id="A0A2K1Q1F7"/>
<keyword evidence="2" id="KW-1185">Reference proteome</keyword>
<dbReference type="Proteomes" id="UP000236220">
    <property type="component" value="Unassembled WGS sequence"/>
</dbReference>
<comment type="caution">
    <text evidence="1">The sequence shown here is derived from an EMBL/GenBank/DDBJ whole genome shotgun (WGS) entry which is preliminary data.</text>
</comment>